<dbReference type="Proteomes" id="UP001500483">
    <property type="component" value="Unassembled WGS sequence"/>
</dbReference>
<evidence type="ECO:0000256" key="1">
    <source>
        <dbReference type="SAM" id="SignalP"/>
    </source>
</evidence>
<evidence type="ECO:0000313" key="2">
    <source>
        <dbReference type="EMBL" id="GAA3356192.1"/>
    </source>
</evidence>
<dbReference type="EMBL" id="BAAAYK010000038">
    <property type="protein sequence ID" value="GAA3356192.1"/>
    <property type="molecule type" value="Genomic_DNA"/>
</dbReference>
<organism evidence="2 3">
    <name type="scientific">Saccharopolyspora gregorii</name>
    <dbReference type="NCBI Taxonomy" id="33914"/>
    <lineage>
        <taxon>Bacteria</taxon>
        <taxon>Bacillati</taxon>
        <taxon>Actinomycetota</taxon>
        <taxon>Actinomycetes</taxon>
        <taxon>Pseudonocardiales</taxon>
        <taxon>Pseudonocardiaceae</taxon>
        <taxon>Saccharopolyspora</taxon>
    </lineage>
</organism>
<evidence type="ECO:0008006" key="4">
    <source>
        <dbReference type="Google" id="ProtNLM"/>
    </source>
</evidence>
<evidence type="ECO:0000313" key="3">
    <source>
        <dbReference type="Proteomes" id="UP001500483"/>
    </source>
</evidence>
<keyword evidence="1" id="KW-0732">Signal</keyword>
<keyword evidence="3" id="KW-1185">Reference proteome</keyword>
<dbReference type="SUPFAM" id="SSF49503">
    <property type="entry name" value="Cupredoxins"/>
    <property type="match status" value="1"/>
</dbReference>
<name>A0ABP6RL36_9PSEU</name>
<dbReference type="Gene3D" id="2.60.40.420">
    <property type="entry name" value="Cupredoxins - blue copper proteins"/>
    <property type="match status" value="1"/>
</dbReference>
<sequence>MRGNDASRGAAALLGTAALVAGLCGGASAAAAAPAAPPPAPAAAEQPARHVLVTMIDYRLLLPAHLPPGRYTFRAVNRGIAPHALEIKGPGVADERTITVRTGASADLTVTLTRGTYDFWCPVGNHRQVGMQRYVHVG</sequence>
<reference evidence="3" key="1">
    <citation type="journal article" date="2019" name="Int. J. Syst. Evol. Microbiol.">
        <title>The Global Catalogue of Microorganisms (GCM) 10K type strain sequencing project: providing services to taxonomists for standard genome sequencing and annotation.</title>
        <authorList>
            <consortium name="The Broad Institute Genomics Platform"/>
            <consortium name="The Broad Institute Genome Sequencing Center for Infectious Disease"/>
            <person name="Wu L."/>
            <person name="Ma J."/>
        </authorList>
    </citation>
    <scope>NUCLEOTIDE SEQUENCE [LARGE SCALE GENOMIC DNA]</scope>
    <source>
        <strain evidence="3">JCM 9687</strain>
    </source>
</reference>
<proteinExistence type="predicted"/>
<feature type="chain" id="PRO_5045085716" description="Copper-binding protein" evidence="1">
    <location>
        <begin position="30"/>
        <end position="138"/>
    </location>
</feature>
<accession>A0ABP6RL36</accession>
<protein>
    <recommendedName>
        <fullName evidence="4">Copper-binding protein</fullName>
    </recommendedName>
</protein>
<dbReference type="InterPro" id="IPR008972">
    <property type="entry name" value="Cupredoxin"/>
</dbReference>
<gene>
    <name evidence="2" type="ORF">GCM10020366_19280</name>
</gene>
<dbReference type="RefSeq" id="WP_344925661.1">
    <property type="nucleotide sequence ID" value="NZ_BAAAYK010000038.1"/>
</dbReference>
<comment type="caution">
    <text evidence="2">The sequence shown here is derived from an EMBL/GenBank/DDBJ whole genome shotgun (WGS) entry which is preliminary data.</text>
</comment>
<feature type="signal peptide" evidence="1">
    <location>
        <begin position="1"/>
        <end position="29"/>
    </location>
</feature>